<evidence type="ECO:0000313" key="1">
    <source>
        <dbReference type="EMBL" id="KAF3889541.1"/>
    </source>
</evidence>
<dbReference type="AlphaFoldDB" id="A0A0C1QNH1"/>
<dbReference type="EMBL" id="JHEG04000001">
    <property type="protein sequence ID" value="KAF3889541.1"/>
    <property type="molecule type" value="Genomic_DNA"/>
</dbReference>
<reference evidence="1" key="2">
    <citation type="submission" date="2019-11" db="EMBL/GenBank/DDBJ databases">
        <title>Improved Assembly of Tolypothrix boutellei genome.</title>
        <authorList>
            <person name="Sarangi A.N."/>
            <person name="Mukherjee M."/>
            <person name="Ghosh S."/>
            <person name="Singh D."/>
            <person name="Das A."/>
            <person name="Kant S."/>
            <person name="Prusty A."/>
            <person name="Tripathy S."/>
        </authorList>
    </citation>
    <scope>NUCLEOTIDE SEQUENCE</scope>
    <source>
        <strain evidence="1">VB521301</strain>
    </source>
</reference>
<reference evidence="2" key="1">
    <citation type="journal article" date="2015" name="Genome Announc.">
        <title>Draft Genome Sequence of Tolypothrix boutellei Strain VB521301.</title>
        <authorList>
            <person name="Chandrababunaidu M.M."/>
            <person name="Singh D."/>
            <person name="Sen D."/>
            <person name="Bhan S."/>
            <person name="Das S."/>
            <person name="Gupta A."/>
            <person name="Adhikary S.P."/>
            <person name="Tripathy S."/>
        </authorList>
    </citation>
    <scope>NUCLEOTIDE SEQUENCE</scope>
    <source>
        <strain evidence="2">VB521301</strain>
    </source>
</reference>
<dbReference type="EMBL" id="JHEG02000059">
    <property type="protein sequence ID" value="KIE07054.1"/>
    <property type="molecule type" value="Genomic_DNA"/>
</dbReference>
<evidence type="ECO:0000313" key="3">
    <source>
        <dbReference type="Proteomes" id="UP000029738"/>
    </source>
</evidence>
<dbReference type="RefSeq" id="WP_038074361.1">
    <property type="nucleotide sequence ID" value="NZ_JHEG04000001.1"/>
</dbReference>
<proteinExistence type="predicted"/>
<comment type="caution">
    <text evidence="2">The sequence shown here is derived from an EMBL/GenBank/DDBJ whole genome shotgun (WGS) entry which is preliminary data.</text>
</comment>
<keyword evidence="3" id="KW-1185">Reference proteome</keyword>
<dbReference type="Proteomes" id="UP000029738">
    <property type="component" value="Unassembled WGS sequence"/>
</dbReference>
<organism evidence="2">
    <name type="scientific">Tolypothrix bouteillei VB521301</name>
    <dbReference type="NCBI Taxonomy" id="1479485"/>
    <lineage>
        <taxon>Bacteria</taxon>
        <taxon>Bacillati</taxon>
        <taxon>Cyanobacteriota</taxon>
        <taxon>Cyanophyceae</taxon>
        <taxon>Nostocales</taxon>
        <taxon>Tolypothrichaceae</taxon>
        <taxon>Tolypothrix</taxon>
    </lineage>
</organism>
<accession>A0A0C1QNH1</accession>
<name>A0A0C1QNH1_9CYAN</name>
<sequence>MKQILKGAIAAGIFGLEIVGATTIPTGAAGANELPPQQIEFAPGTTSTFIQSSMPACGQRTYILRARAGQFMSVNVNSTPSRDTLTVYGLDGTLLSNGSKTGSNIYYGHLPMSENYKLVIDNPSSQWTRYNMTVAIK</sequence>
<evidence type="ECO:0000313" key="2">
    <source>
        <dbReference type="EMBL" id="KIE07054.1"/>
    </source>
</evidence>
<dbReference type="OrthoDB" id="574544at2"/>
<gene>
    <name evidence="2" type="ORF">DA73_0238295</name>
    <name evidence="1" type="ORF">DA73_0400031740</name>
</gene>
<protein>
    <submittedName>
        <fullName evidence="2">Uncharacterized protein</fullName>
    </submittedName>
</protein>
<dbReference type="Gene3D" id="2.60.120.380">
    <property type="match status" value="1"/>
</dbReference>